<evidence type="ECO:0000256" key="1">
    <source>
        <dbReference type="SAM" id="MobiDB-lite"/>
    </source>
</evidence>
<gene>
    <name evidence="3" type="ORF">AB0C36_36755</name>
</gene>
<keyword evidence="2" id="KW-1133">Transmembrane helix</keyword>
<name>A0ABV3DTF6_9ACTN</name>
<feature type="region of interest" description="Disordered" evidence="1">
    <location>
        <begin position="48"/>
        <end position="82"/>
    </location>
</feature>
<accession>A0ABV3DTF6</accession>
<comment type="caution">
    <text evidence="3">The sequence shown here is derived from an EMBL/GenBank/DDBJ whole genome shotgun (WGS) entry which is preliminary data.</text>
</comment>
<evidence type="ECO:0000313" key="4">
    <source>
        <dbReference type="Proteomes" id="UP001551482"/>
    </source>
</evidence>
<reference evidence="3 4" key="1">
    <citation type="submission" date="2024-06" db="EMBL/GenBank/DDBJ databases">
        <title>The Natural Products Discovery Center: Release of the First 8490 Sequenced Strains for Exploring Actinobacteria Biosynthetic Diversity.</title>
        <authorList>
            <person name="Kalkreuter E."/>
            <person name="Kautsar S.A."/>
            <person name="Yang D."/>
            <person name="Bader C.D."/>
            <person name="Teijaro C.N."/>
            <person name="Fluegel L."/>
            <person name="Davis C.M."/>
            <person name="Simpson J.R."/>
            <person name="Lauterbach L."/>
            <person name="Steele A.D."/>
            <person name="Gui C."/>
            <person name="Meng S."/>
            <person name="Li G."/>
            <person name="Viehrig K."/>
            <person name="Ye F."/>
            <person name="Su P."/>
            <person name="Kiefer A.F."/>
            <person name="Nichols A."/>
            <person name="Cepeda A.J."/>
            <person name="Yan W."/>
            <person name="Fan B."/>
            <person name="Jiang Y."/>
            <person name="Adhikari A."/>
            <person name="Zheng C.-J."/>
            <person name="Schuster L."/>
            <person name="Cowan T.M."/>
            <person name="Smanski M.J."/>
            <person name="Chevrette M.G."/>
            <person name="De Carvalho L.P.S."/>
            <person name="Shen B."/>
        </authorList>
    </citation>
    <scope>NUCLEOTIDE SEQUENCE [LARGE SCALE GENOMIC DNA]</scope>
    <source>
        <strain evidence="3 4">NPDC048946</strain>
    </source>
</reference>
<dbReference type="RefSeq" id="WP_358362878.1">
    <property type="nucleotide sequence ID" value="NZ_JBEZFP010000151.1"/>
</dbReference>
<sequence>MPDSRGPEPPDGLPEFGEDPEHAGDELSSVVFDEQFVRAAQIHEPSALERLLAATPPAAEAPEPADGSVPTDFANGPDDPFPLVEPRTSPGFRPDTGIPVGYGPYEEPTTGRTSWWRQSVAWVLALLMGIGVVAIAITAVAPGRSGQTPPAPQPTVGSAVPRPEVRTPAATGSGMTPAAAAGRSCGAPVRDGC</sequence>
<dbReference type="Proteomes" id="UP001551482">
    <property type="component" value="Unassembled WGS sequence"/>
</dbReference>
<organism evidence="3 4">
    <name type="scientific">Streptodolium elevatio</name>
    <dbReference type="NCBI Taxonomy" id="3157996"/>
    <lineage>
        <taxon>Bacteria</taxon>
        <taxon>Bacillati</taxon>
        <taxon>Actinomycetota</taxon>
        <taxon>Actinomycetes</taxon>
        <taxon>Kitasatosporales</taxon>
        <taxon>Streptomycetaceae</taxon>
        <taxon>Streptodolium</taxon>
    </lineage>
</organism>
<evidence type="ECO:0000313" key="3">
    <source>
        <dbReference type="EMBL" id="MEU8139038.1"/>
    </source>
</evidence>
<feature type="region of interest" description="Disordered" evidence="1">
    <location>
        <begin position="143"/>
        <end position="193"/>
    </location>
</feature>
<feature type="region of interest" description="Disordered" evidence="1">
    <location>
        <begin position="1"/>
        <end position="29"/>
    </location>
</feature>
<protein>
    <submittedName>
        <fullName evidence="3">Uncharacterized protein</fullName>
    </submittedName>
</protein>
<feature type="transmembrane region" description="Helical" evidence="2">
    <location>
        <begin position="120"/>
        <end position="141"/>
    </location>
</feature>
<dbReference type="EMBL" id="JBEZFP010000151">
    <property type="protein sequence ID" value="MEU8139038.1"/>
    <property type="molecule type" value="Genomic_DNA"/>
</dbReference>
<keyword evidence="4" id="KW-1185">Reference proteome</keyword>
<feature type="compositionally biased region" description="Low complexity" evidence="1">
    <location>
        <begin position="48"/>
        <end position="65"/>
    </location>
</feature>
<proteinExistence type="predicted"/>
<keyword evidence="2" id="KW-0472">Membrane</keyword>
<keyword evidence="2" id="KW-0812">Transmembrane</keyword>
<evidence type="ECO:0000256" key="2">
    <source>
        <dbReference type="SAM" id="Phobius"/>
    </source>
</evidence>